<evidence type="ECO:0000313" key="3">
    <source>
        <dbReference type="Proteomes" id="UP001205046"/>
    </source>
</evidence>
<feature type="region of interest" description="Disordered" evidence="1">
    <location>
        <begin position="115"/>
        <end position="186"/>
    </location>
</feature>
<accession>A0ABT2HN35</accession>
<evidence type="ECO:0000256" key="1">
    <source>
        <dbReference type="SAM" id="MobiDB-lite"/>
    </source>
</evidence>
<feature type="compositionally biased region" description="Acidic residues" evidence="1">
    <location>
        <begin position="155"/>
        <end position="166"/>
    </location>
</feature>
<keyword evidence="3" id="KW-1185">Reference proteome</keyword>
<gene>
    <name evidence="2" type="ORF">M3B43_01915</name>
</gene>
<feature type="compositionally biased region" description="Low complexity" evidence="1">
    <location>
        <begin position="115"/>
        <end position="128"/>
    </location>
</feature>
<sequence length="198" mass="20728">MHQVDDAEVIQAALVGHLTTMQAVEIGHRRAARALSLSPAAQQTTPPAGAAHGLSPTERIMLSAAHRARCASYAQRAAFLEELTRFPMAGLKALSAHDIKTLHVPEHIGRAAAPVAATPEVAESAPAEQHATAEQGPTADPANGHTGQPERPTAADEEQAQPDDADAPGTVPTAPAPRPSTHGRSFFDVIYGWGSSRR</sequence>
<dbReference type="EMBL" id="JALXMO010000003">
    <property type="protein sequence ID" value="MCT1606097.1"/>
    <property type="molecule type" value="Genomic_DNA"/>
</dbReference>
<organism evidence="2 3">
    <name type="scientific">Nesterenkonia massiliensis</name>
    <dbReference type="NCBI Taxonomy" id="1232429"/>
    <lineage>
        <taxon>Bacteria</taxon>
        <taxon>Bacillati</taxon>
        <taxon>Actinomycetota</taxon>
        <taxon>Actinomycetes</taxon>
        <taxon>Micrococcales</taxon>
        <taxon>Micrococcaceae</taxon>
        <taxon>Nesterenkonia</taxon>
    </lineage>
</organism>
<reference evidence="2 3" key="1">
    <citation type="submission" date="2022-04" db="EMBL/GenBank/DDBJ databases">
        <title>Human microbiome associated bacterial genomes.</title>
        <authorList>
            <person name="Sandstrom S."/>
            <person name="Salamzade R."/>
            <person name="Kalan L.R."/>
        </authorList>
    </citation>
    <scope>NUCLEOTIDE SEQUENCE [LARGE SCALE GENOMIC DNA]</scope>
    <source>
        <strain evidence="3">p3-SID767</strain>
    </source>
</reference>
<proteinExistence type="predicted"/>
<protein>
    <recommendedName>
        <fullName evidence="4">DUF222 domain-containing protein</fullName>
    </recommendedName>
</protein>
<dbReference type="Proteomes" id="UP001205046">
    <property type="component" value="Unassembled WGS sequence"/>
</dbReference>
<evidence type="ECO:0008006" key="4">
    <source>
        <dbReference type="Google" id="ProtNLM"/>
    </source>
</evidence>
<dbReference type="RefSeq" id="WP_260072323.1">
    <property type="nucleotide sequence ID" value="NZ_JALXMO010000003.1"/>
</dbReference>
<evidence type="ECO:0000313" key="2">
    <source>
        <dbReference type="EMBL" id="MCT1606097.1"/>
    </source>
</evidence>
<name>A0ABT2HN35_9MICC</name>
<comment type="caution">
    <text evidence="2">The sequence shown here is derived from an EMBL/GenBank/DDBJ whole genome shotgun (WGS) entry which is preliminary data.</text>
</comment>